<keyword evidence="2" id="KW-0732">Signal</keyword>
<gene>
    <name evidence="4" type="ORF">PR001_g25425</name>
    <name evidence="5" type="ORF">PR002_g24190</name>
    <name evidence="6" type="ORF">PR003_g26800</name>
</gene>
<dbReference type="AlphaFoldDB" id="A0A6A3I2V9"/>
<dbReference type="Proteomes" id="UP000435112">
    <property type="component" value="Unassembled WGS sequence"/>
</dbReference>
<evidence type="ECO:0000256" key="2">
    <source>
        <dbReference type="SAM" id="SignalP"/>
    </source>
</evidence>
<feature type="compositionally biased region" description="Polar residues" evidence="1">
    <location>
        <begin position="25"/>
        <end position="48"/>
    </location>
</feature>
<feature type="chain" id="PRO_5042380468" description="RXLR phytopathogen effector protein WY-domain domain-containing protein" evidence="2">
    <location>
        <begin position="24"/>
        <end position="205"/>
    </location>
</feature>
<evidence type="ECO:0000313" key="7">
    <source>
        <dbReference type="Proteomes" id="UP000429607"/>
    </source>
</evidence>
<keyword evidence="8" id="KW-1185">Reference proteome</keyword>
<comment type="caution">
    <text evidence="4">The sequence shown here is derived from an EMBL/GenBank/DDBJ whole genome shotgun (WGS) entry which is preliminary data.</text>
</comment>
<dbReference type="OrthoDB" id="108064at2759"/>
<accession>A0A6A3I2V9</accession>
<sequence>MPIHRAVLLAVVVLLIGADATSARSQADQAAPTWGQSRSLTTEGNQASAKRLLRSDTAEGESGEEERGWGSSTMHPDTIFENLKLATTSLDDQVGAGAKWHKSVLKYRAKKYYPDYNVYATLQSTHSEGDIAVFFQSLKEYPKVKGVAKDLQNLQFQNWLRREYSNHDVAELLGVRVSTSDPVRSAILSDYTMLHVENLMDRIHM</sequence>
<feature type="region of interest" description="Disordered" evidence="1">
    <location>
        <begin position="25"/>
        <end position="75"/>
    </location>
</feature>
<dbReference type="InterPro" id="IPR040786">
    <property type="entry name" value="RXLR_WY"/>
</dbReference>
<reference evidence="7 9" key="1">
    <citation type="submission" date="2018-09" db="EMBL/GenBank/DDBJ databases">
        <title>Genomic investigation of the strawberry pathogen Phytophthora fragariae indicates pathogenicity is determined by transcriptional variation in three key races.</title>
        <authorList>
            <person name="Adams T.M."/>
            <person name="Armitage A.D."/>
            <person name="Sobczyk M.K."/>
            <person name="Bates H.J."/>
            <person name="Dunwell J.M."/>
            <person name="Nellist C.F."/>
            <person name="Harrison R.J."/>
        </authorList>
    </citation>
    <scope>NUCLEOTIDE SEQUENCE [LARGE SCALE GENOMIC DNA]</scope>
    <source>
        <strain evidence="4 7">SCRP249</strain>
        <strain evidence="5 9">SCRP324</strain>
        <strain evidence="6 8">SCRP333</strain>
    </source>
</reference>
<dbReference type="Proteomes" id="UP000429607">
    <property type="component" value="Unassembled WGS sequence"/>
</dbReference>
<protein>
    <recommendedName>
        <fullName evidence="3">RXLR phytopathogen effector protein WY-domain domain-containing protein</fullName>
    </recommendedName>
</protein>
<name>A0A6A3I2V9_9STRA</name>
<dbReference type="Proteomes" id="UP000434957">
    <property type="component" value="Unassembled WGS sequence"/>
</dbReference>
<evidence type="ECO:0000259" key="3">
    <source>
        <dbReference type="Pfam" id="PF18634"/>
    </source>
</evidence>
<evidence type="ECO:0000313" key="8">
    <source>
        <dbReference type="Proteomes" id="UP000434957"/>
    </source>
</evidence>
<dbReference type="EMBL" id="QXFV01003476">
    <property type="protein sequence ID" value="KAE8976411.1"/>
    <property type="molecule type" value="Genomic_DNA"/>
</dbReference>
<evidence type="ECO:0000256" key="1">
    <source>
        <dbReference type="SAM" id="MobiDB-lite"/>
    </source>
</evidence>
<organism evidence="4 7">
    <name type="scientific">Phytophthora rubi</name>
    <dbReference type="NCBI Taxonomy" id="129364"/>
    <lineage>
        <taxon>Eukaryota</taxon>
        <taxon>Sar</taxon>
        <taxon>Stramenopiles</taxon>
        <taxon>Oomycota</taxon>
        <taxon>Peronosporomycetes</taxon>
        <taxon>Peronosporales</taxon>
        <taxon>Peronosporaceae</taxon>
        <taxon>Phytophthora</taxon>
    </lineage>
</organism>
<dbReference type="EMBL" id="QXFU01002915">
    <property type="protein sequence ID" value="KAE8980222.1"/>
    <property type="molecule type" value="Genomic_DNA"/>
</dbReference>
<feature type="domain" description="RXLR phytopathogen effector protein WY-domain" evidence="3">
    <location>
        <begin position="107"/>
        <end position="153"/>
    </location>
</feature>
<dbReference type="EMBL" id="QXFT01003560">
    <property type="protein sequence ID" value="KAE9284643.1"/>
    <property type="molecule type" value="Genomic_DNA"/>
</dbReference>
<evidence type="ECO:0000313" key="5">
    <source>
        <dbReference type="EMBL" id="KAE8980222.1"/>
    </source>
</evidence>
<evidence type="ECO:0000313" key="6">
    <source>
        <dbReference type="EMBL" id="KAE9284643.1"/>
    </source>
</evidence>
<proteinExistence type="predicted"/>
<evidence type="ECO:0000313" key="4">
    <source>
        <dbReference type="EMBL" id="KAE8976411.1"/>
    </source>
</evidence>
<feature type="signal peptide" evidence="2">
    <location>
        <begin position="1"/>
        <end position="23"/>
    </location>
</feature>
<dbReference type="Pfam" id="PF18634">
    <property type="entry name" value="RXLR_WY"/>
    <property type="match status" value="1"/>
</dbReference>
<evidence type="ECO:0000313" key="9">
    <source>
        <dbReference type="Proteomes" id="UP000435112"/>
    </source>
</evidence>